<gene>
    <name evidence="1" type="ORF">HXX76_011018</name>
</gene>
<dbReference type="OrthoDB" id="10383578at2759"/>
<comment type="caution">
    <text evidence="1">The sequence shown here is derived from an EMBL/GenBank/DDBJ whole genome shotgun (WGS) entry which is preliminary data.</text>
</comment>
<dbReference type="EMBL" id="JAEHOC010000031">
    <property type="protein sequence ID" value="KAG2429249.1"/>
    <property type="molecule type" value="Genomic_DNA"/>
</dbReference>
<sequence length="158" mass="16939">MAEAQIEPVEELLLGILRIQARCLAPGQLMLVYRAVEDPHVIQWTVSAMNRAPISKPPSFTAGGEANALPEWAAAVADPILEFLGALGQTAAGVAQWLMQLLRNFLGAVGQTVLGVLGALVNVEPAEQQPLHPHGLTHEAVRTVLLIVLIAVLQHRRS</sequence>
<dbReference type="AlphaFoldDB" id="A0A835SLK3"/>
<evidence type="ECO:0000313" key="2">
    <source>
        <dbReference type="Proteomes" id="UP000650467"/>
    </source>
</evidence>
<protein>
    <submittedName>
        <fullName evidence="1">Uncharacterized protein</fullName>
    </submittedName>
</protein>
<accession>A0A835SLK3</accession>
<dbReference type="Proteomes" id="UP000650467">
    <property type="component" value="Unassembled WGS sequence"/>
</dbReference>
<keyword evidence="2" id="KW-1185">Reference proteome</keyword>
<name>A0A835SLK3_CHLIN</name>
<evidence type="ECO:0000313" key="1">
    <source>
        <dbReference type="EMBL" id="KAG2429249.1"/>
    </source>
</evidence>
<organism evidence="1 2">
    <name type="scientific">Chlamydomonas incerta</name>
    <dbReference type="NCBI Taxonomy" id="51695"/>
    <lineage>
        <taxon>Eukaryota</taxon>
        <taxon>Viridiplantae</taxon>
        <taxon>Chlorophyta</taxon>
        <taxon>core chlorophytes</taxon>
        <taxon>Chlorophyceae</taxon>
        <taxon>CS clade</taxon>
        <taxon>Chlamydomonadales</taxon>
        <taxon>Chlamydomonadaceae</taxon>
        <taxon>Chlamydomonas</taxon>
    </lineage>
</organism>
<reference evidence="1" key="1">
    <citation type="journal article" date="2020" name="bioRxiv">
        <title>Comparative genomics of Chlamydomonas.</title>
        <authorList>
            <person name="Craig R.J."/>
            <person name="Hasan A.R."/>
            <person name="Ness R.W."/>
            <person name="Keightley P.D."/>
        </authorList>
    </citation>
    <scope>NUCLEOTIDE SEQUENCE</scope>
    <source>
        <strain evidence="1">SAG 7.73</strain>
    </source>
</reference>
<proteinExistence type="predicted"/>